<reference evidence="2 3" key="1">
    <citation type="submission" date="2019-01" db="EMBL/GenBank/DDBJ databases">
        <authorList>
            <person name="Ferrante I. M."/>
        </authorList>
    </citation>
    <scope>NUCLEOTIDE SEQUENCE [LARGE SCALE GENOMIC DNA]</scope>
    <source>
        <strain evidence="2 3">B856</strain>
    </source>
</reference>
<feature type="compositionally biased region" description="Basic and acidic residues" evidence="1">
    <location>
        <begin position="95"/>
        <end position="105"/>
    </location>
</feature>
<feature type="compositionally biased region" description="Polar residues" evidence="1">
    <location>
        <begin position="64"/>
        <end position="83"/>
    </location>
</feature>
<gene>
    <name evidence="2" type="ORF">PSNMU_V1.4_AUG-EV-PASAV3_0034810</name>
</gene>
<organism evidence="2 3">
    <name type="scientific">Pseudo-nitzschia multistriata</name>
    <dbReference type="NCBI Taxonomy" id="183589"/>
    <lineage>
        <taxon>Eukaryota</taxon>
        <taxon>Sar</taxon>
        <taxon>Stramenopiles</taxon>
        <taxon>Ochrophyta</taxon>
        <taxon>Bacillariophyta</taxon>
        <taxon>Bacillariophyceae</taxon>
        <taxon>Bacillariophycidae</taxon>
        <taxon>Bacillariales</taxon>
        <taxon>Bacillariaceae</taxon>
        <taxon>Pseudo-nitzschia</taxon>
    </lineage>
</organism>
<name>A0A448Z3V9_9STRA</name>
<feature type="region of interest" description="Disordered" evidence="1">
    <location>
        <begin position="64"/>
        <end position="111"/>
    </location>
</feature>
<feature type="compositionally biased region" description="Low complexity" evidence="1">
    <location>
        <begin position="132"/>
        <end position="152"/>
    </location>
</feature>
<dbReference type="Proteomes" id="UP000291116">
    <property type="component" value="Unassembled WGS sequence"/>
</dbReference>
<protein>
    <submittedName>
        <fullName evidence="2">Uncharacterized protein</fullName>
    </submittedName>
</protein>
<accession>A0A448Z3V9</accession>
<sequence>MGLGPRNHTNKTSVVPMTAVTTAACANTEDAAAMDEIDIISSFFLSLPDNCALACASVSKMNKGATNSAPYQGKQSSGPTGATSGKAKCHQQKISARDAKNDWNKKQMKPKGQRIPWAWILSFSSSSQNHAKSSAMKSAAKSKATAAANATAHQRTVKHSPSSERLQKKLEKIYNREKKRNLAKKKRGWPPIWKRDNNNGTRSGDIDCSFLVDSYGFEACHIEV</sequence>
<dbReference type="AlphaFoldDB" id="A0A448Z3V9"/>
<evidence type="ECO:0000256" key="1">
    <source>
        <dbReference type="SAM" id="MobiDB-lite"/>
    </source>
</evidence>
<evidence type="ECO:0000313" key="3">
    <source>
        <dbReference type="Proteomes" id="UP000291116"/>
    </source>
</evidence>
<proteinExistence type="predicted"/>
<keyword evidence="3" id="KW-1185">Reference proteome</keyword>
<feature type="region of interest" description="Disordered" evidence="1">
    <location>
        <begin position="132"/>
        <end position="165"/>
    </location>
</feature>
<dbReference type="PROSITE" id="PS51257">
    <property type="entry name" value="PROKAR_LIPOPROTEIN"/>
    <property type="match status" value="1"/>
</dbReference>
<dbReference type="EMBL" id="CAACVS010000101">
    <property type="protein sequence ID" value="VEU36712.1"/>
    <property type="molecule type" value="Genomic_DNA"/>
</dbReference>
<evidence type="ECO:0000313" key="2">
    <source>
        <dbReference type="EMBL" id="VEU36712.1"/>
    </source>
</evidence>